<dbReference type="EMBL" id="LOCO01000011">
    <property type="protein sequence ID" value="KXO09394.1"/>
    <property type="molecule type" value="Genomic_DNA"/>
</dbReference>
<accession>A0A137SAE3</accession>
<comment type="caution">
    <text evidence="2">The sequence shown here is derived from an EMBL/GenBank/DDBJ whole genome shotgun (WGS) entry which is preliminary data.</text>
</comment>
<proteinExistence type="predicted"/>
<reference evidence="3" key="1">
    <citation type="submission" date="2015-12" db="EMBL/GenBank/DDBJ databases">
        <authorList>
            <person name="Lima A."/>
            <person name="Farahani Zayas N."/>
            <person name="Castro Da Silva M.A."/>
            <person name="Cabral A."/>
            <person name="Pessatti M.L."/>
        </authorList>
    </citation>
    <scope>NUCLEOTIDE SEQUENCE [LARGE SCALE GENOMIC DNA]</scope>
    <source>
        <strain evidence="3">LAMA 842</strain>
    </source>
</reference>
<feature type="region of interest" description="Disordered" evidence="1">
    <location>
        <begin position="212"/>
        <end position="237"/>
    </location>
</feature>
<protein>
    <recommendedName>
        <fullName evidence="4">DUF2057 domain-containing protein</fullName>
    </recommendedName>
</protein>
<dbReference type="InterPro" id="IPR018635">
    <property type="entry name" value="UPF0319"/>
</dbReference>
<organism evidence="2 3">
    <name type="scientific">Marinobacter excellens LAMA 842</name>
    <dbReference type="NCBI Taxonomy" id="1306954"/>
    <lineage>
        <taxon>Bacteria</taxon>
        <taxon>Pseudomonadati</taxon>
        <taxon>Pseudomonadota</taxon>
        <taxon>Gammaproteobacteria</taxon>
        <taxon>Pseudomonadales</taxon>
        <taxon>Marinobacteraceae</taxon>
        <taxon>Marinobacter</taxon>
    </lineage>
</organism>
<dbReference type="PATRIC" id="fig|1306954.6.peg.601"/>
<evidence type="ECO:0000256" key="1">
    <source>
        <dbReference type="SAM" id="MobiDB-lite"/>
    </source>
</evidence>
<dbReference type="AlphaFoldDB" id="A0A137SAE3"/>
<name>A0A137SAE3_9GAMM</name>
<dbReference type="Proteomes" id="UP000070282">
    <property type="component" value="Unassembled WGS sequence"/>
</dbReference>
<gene>
    <name evidence="2" type="ORF">J122_2317</name>
</gene>
<evidence type="ECO:0000313" key="2">
    <source>
        <dbReference type="EMBL" id="KXO09394.1"/>
    </source>
</evidence>
<sequence length="262" mass="28130">MSPVKISGTWQPHIKALLAPHGLDGQNARACDSVMAAQASQGKGDEMSMCHVSRVFKLVALMLSVTLVGCASSLTRVDAWQGDPEGAANPAVLKAPGEIQVAAINGRSMTRFMLDDLALDYGLLPGETEVVFTYKTIWARTGVVRDGESKVHTVESEQQVVRFDAQPGAEYRFRFDKPSSRQQAEAMMTSFSAAIIDSNGALVAESSKWDGASQGSASRTPLAASGGSAGSEPGSTTLERLKALWEDATEEEKRTFLRWAFE</sequence>
<dbReference type="Pfam" id="PF09829">
    <property type="entry name" value="DUF2057"/>
    <property type="match status" value="1"/>
</dbReference>
<evidence type="ECO:0008006" key="4">
    <source>
        <dbReference type="Google" id="ProtNLM"/>
    </source>
</evidence>
<evidence type="ECO:0000313" key="3">
    <source>
        <dbReference type="Proteomes" id="UP000070282"/>
    </source>
</evidence>
<keyword evidence="3" id="KW-1185">Reference proteome</keyword>